<keyword evidence="7 11" id="KW-0175">Coiled coil</keyword>
<dbReference type="EMBL" id="CAJMWT010009263">
    <property type="protein sequence ID" value="CAE6537750.1"/>
    <property type="molecule type" value="Genomic_DNA"/>
</dbReference>
<feature type="region of interest" description="Disordered" evidence="12">
    <location>
        <begin position="20"/>
        <end position="104"/>
    </location>
</feature>
<feature type="compositionally biased region" description="Low complexity" evidence="12">
    <location>
        <begin position="1271"/>
        <end position="1281"/>
    </location>
</feature>
<feature type="region of interest" description="Disordered" evidence="12">
    <location>
        <begin position="1146"/>
        <end position="1179"/>
    </location>
</feature>
<evidence type="ECO:0000256" key="5">
    <source>
        <dbReference type="ARBA" id="ARBA00022946"/>
    </source>
</evidence>
<feature type="compositionally biased region" description="Polar residues" evidence="12">
    <location>
        <begin position="1300"/>
        <end position="1335"/>
    </location>
</feature>
<feature type="compositionally biased region" description="Low complexity" evidence="12">
    <location>
        <begin position="1221"/>
        <end position="1233"/>
    </location>
</feature>
<dbReference type="PANTHER" id="PTHR31961:SF3">
    <property type="entry name" value="SENSITIVE TO HIGH EXPRESSION PROTEIN 9, MITOCHONDRIAL"/>
    <property type="match status" value="1"/>
</dbReference>
<feature type="coiled-coil region" evidence="11">
    <location>
        <begin position="149"/>
        <end position="176"/>
    </location>
</feature>
<organism evidence="14 15">
    <name type="scientific">Rhizoctonia solani</name>
    <dbReference type="NCBI Taxonomy" id="456999"/>
    <lineage>
        <taxon>Eukaryota</taxon>
        <taxon>Fungi</taxon>
        <taxon>Dikarya</taxon>
        <taxon>Basidiomycota</taxon>
        <taxon>Agaricomycotina</taxon>
        <taxon>Agaricomycetes</taxon>
        <taxon>Cantharellales</taxon>
        <taxon>Ceratobasidiaceae</taxon>
        <taxon>Rhizoctonia</taxon>
    </lineage>
</organism>
<feature type="compositionally biased region" description="Polar residues" evidence="12">
    <location>
        <begin position="28"/>
        <end position="40"/>
    </location>
</feature>
<feature type="region of interest" description="Disordered" evidence="12">
    <location>
        <begin position="468"/>
        <end position="630"/>
    </location>
</feature>
<dbReference type="InterPro" id="IPR008839">
    <property type="entry name" value="MDM33_fungi"/>
</dbReference>
<feature type="compositionally biased region" description="Basic and acidic residues" evidence="12">
    <location>
        <begin position="42"/>
        <end position="58"/>
    </location>
</feature>
<keyword evidence="5" id="KW-0809">Transit peptide</keyword>
<comment type="function">
    <text evidence="10">Required for the maintenance of the structure of the mitochondrial inner membrane. Involved in mitochondrial morphology. Causes growth arrest when highly overexpressed.</text>
</comment>
<feature type="compositionally biased region" description="Polar residues" evidence="12">
    <location>
        <begin position="1282"/>
        <end position="1291"/>
    </location>
</feature>
<feature type="compositionally biased region" description="Pro residues" evidence="12">
    <location>
        <begin position="724"/>
        <end position="741"/>
    </location>
</feature>
<feature type="compositionally biased region" description="Low complexity" evidence="12">
    <location>
        <begin position="668"/>
        <end position="680"/>
    </location>
</feature>
<name>A0A8H3DU07_9AGAM</name>
<feature type="region of interest" description="Disordered" evidence="12">
    <location>
        <begin position="838"/>
        <end position="939"/>
    </location>
</feature>
<accession>A0A8H3DU07</accession>
<feature type="compositionally biased region" description="Polar residues" evidence="12">
    <location>
        <begin position="1250"/>
        <end position="1259"/>
    </location>
</feature>
<evidence type="ECO:0008006" key="16">
    <source>
        <dbReference type="Google" id="ProtNLM"/>
    </source>
</evidence>
<feature type="compositionally biased region" description="Low complexity" evidence="12">
    <location>
        <begin position="80"/>
        <end position="91"/>
    </location>
</feature>
<feature type="compositionally biased region" description="Acidic residues" evidence="12">
    <location>
        <begin position="1152"/>
        <end position="1162"/>
    </location>
</feature>
<protein>
    <recommendedName>
        <fullName evidence="16">Sensitive to high expression protein 9, mitochondrial</fullName>
    </recommendedName>
</protein>
<feature type="compositionally biased region" description="Basic residues" evidence="12">
    <location>
        <begin position="846"/>
        <end position="869"/>
    </location>
</feature>
<comment type="similarity">
    <text evidence="2">Belongs to the SHE9 family.</text>
</comment>
<keyword evidence="3 13" id="KW-0812">Transmembrane</keyword>
<evidence type="ECO:0000256" key="6">
    <source>
        <dbReference type="ARBA" id="ARBA00022989"/>
    </source>
</evidence>
<feature type="region of interest" description="Disordered" evidence="12">
    <location>
        <begin position="715"/>
        <end position="771"/>
    </location>
</feature>
<sequence>MLVVRRLQLARHLRGAPRLGVSRYATDGPNSPKANSNGSISKPEKTQEEADKIVKEYLDSIQSKMSRDSVSEPAEKVLSKPDSSSPHLSSNPTPPTSEKLSSDAKKASQSLLMWKDATLSLLRSRGAEAAVQLNALAGKLNKVTGYDEIEALKRKVVEREQAIAALRAAARQAKEAYADAVSTRSSRQRQVNDLLQRKSTWTDNDVVAFTKLVREDHASAAAELAAKSNLEQAEAAVDVEFGRLMRAILDRYHEEQVWSDKIRSVSTYGSLAALVVNMVVFVLAIVLVEPWKRKRLAQTFERRITEMSEETRRLVDGGIKGLEEHFEKQEGVLAALAAVVKEPIPVEREEELPPIEPVIVEPAPSLPPLPQAEFVEKARVLLGSLIPSTDRDYALLTIGGIVATDQWLRTHIDPHWTISELKRHLLAKCVGGVPLVSGLSLGTPGPRLLVPSQSGQITLASLVRPPRAAPIKSGGRPSTAPHALLDGGRKPRLSLKPVPSLTKPGTISAPRTVTIHPPTPGIFGLPTASTGPQPVPQAYFSPRNPVSSPELSPPSFAPGRLDDEPSPPSPNMQLETMSMSSRSTVALGYSQPQSHTTSPTYSQGTSPPSRPFSPTSLPQPPESQPLFTPNSEHSMLFSEFAATTPSATGPPPSPYAPTTTRSPPPPTSARSPPLSSSLTSRYEASISNAGSVLELDAQSRSHSPLLSAAEFFRLPESEPEPEPGPEPLLRCPSPPMVPSPPAFVHRPTATYSYDPIDPHGISRKRSSSREKNGLEEEFRLVSFGLGCILDEHSTVAELRIRPGELLEIQRRNVIVHLIRPTYIQPYFEAPVYMIKRTVSSSQQRPHTSHHHHPHHPHHPHIPPRPHHTQPHRDYASGHRTPIIPPIQTVEHGFPPQILPISPIESVSSAGAGARGRSGTVTARDRDRVPFDGSDPELDEGHDYAEFNLDGLEGVGGSAPLPTGGSGGTMSGWGESPVKPLEEKVEWKLRWLVLREGKLSISRSREKPGQLVFSRPLSTLLSAQQLPATPQIGSLPRNYINMHFTGPSRKERERDAGIGIRMMDGAVHVHLLRVLLRIINTSVHAWLPTDTPIIASAPLASQYPEWRQYIVQRAWLAGRGTSVLQGPTVAGPWMRYPWVAWTDKEAKSFTDPSEPDAEYETDSSDEHLPEVVQTHDSDSEIEWDNEAWQAWESETAFGTWNSSSNSWLRLGSRVEMGRPRSRSLATPSRSSSQPHMQPQPGSPHHHETMLSPVSTSSEVSANCVEMGRPRSRSLATPSRSSSQAHIQAQSGSPHHHETMLSPVSTSSEVSANSPNTRRARSSTIAGPDSPGNSPQAWTRPGLGIESVLRTPASSEAIATGTATSRRASNQSRGAPSERRGSATSLEMQRAMPPSRRAVTAPAQANIGKYL</sequence>
<dbReference type="GO" id="GO:0007007">
    <property type="term" value="P:inner mitochondrial membrane organization"/>
    <property type="evidence" value="ECO:0007669"/>
    <property type="project" value="TreeGrafter"/>
</dbReference>
<evidence type="ECO:0000313" key="15">
    <source>
        <dbReference type="Proteomes" id="UP000663843"/>
    </source>
</evidence>
<evidence type="ECO:0000256" key="10">
    <source>
        <dbReference type="ARBA" id="ARBA00024807"/>
    </source>
</evidence>
<keyword evidence="9 13" id="KW-0472">Membrane</keyword>
<keyword evidence="8" id="KW-0496">Mitochondrion</keyword>
<dbReference type="Proteomes" id="UP000663843">
    <property type="component" value="Unassembled WGS sequence"/>
</dbReference>
<feature type="compositionally biased region" description="Basic and acidic residues" evidence="12">
    <location>
        <begin position="65"/>
        <end position="79"/>
    </location>
</feature>
<evidence type="ECO:0000256" key="4">
    <source>
        <dbReference type="ARBA" id="ARBA00022792"/>
    </source>
</evidence>
<gene>
    <name evidence="14" type="ORF">RDB_LOCUS189689</name>
</gene>
<evidence type="ECO:0000256" key="9">
    <source>
        <dbReference type="ARBA" id="ARBA00023136"/>
    </source>
</evidence>
<evidence type="ECO:0000256" key="11">
    <source>
        <dbReference type="SAM" id="Coils"/>
    </source>
</evidence>
<evidence type="ECO:0000256" key="2">
    <source>
        <dbReference type="ARBA" id="ARBA00007472"/>
    </source>
</evidence>
<feature type="transmembrane region" description="Helical" evidence="13">
    <location>
        <begin position="268"/>
        <end position="288"/>
    </location>
</feature>
<feature type="compositionally biased region" description="Polar residues" evidence="12">
    <location>
        <begin position="571"/>
        <end position="605"/>
    </location>
</feature>
<feature type="region of interest" description="Disordered" evidence="12">
    <location>
        <begin position="642"/>
        <end position="682"/>
    </location>
</feature>
<evidence type="ECO:0000313" key="14">
    <source>
        <dbReference type="EMBL" id="CAE6537750.1"/>
    </source>
</evidence>
<comment type="caution">
    <text evidence="14">The sequence shown here is derived from an EMBL/GenBank/DDBJ whole genome shotgun (WGS) entry which is preliminary data.</text>
</comment>
<evidence type="ECO:0000256" key="8">
    <source>
        <dbReference type="ARBA" id="ARBA00023128"/>
    </source>
</evidence>
<proteinExistence type="inferred from homology"/>
<evidence type="ECO:0000256" key="13">
    <source>
        <dbReference type="SAM" id="Phobius"/>
    </source>
</evidence>
<comment type="subcellular location">
    <subcellularLocation>
        <location evidence="1">Mitochondrion inner membrane</location>
    </subcellularLocation>
</comment>
<keyword evidence="6 13" id="KW-1133">Transmembrane helix</keyword>
<evidence type="ECO:0000256" key="7">
    <source>
        <dbReference type="ARBA" id="ARBA00023054"/>
    </source>
</evidence>
<dbReference type="GO" id="GO:0005743">
    <property type="term" value="C:mitochondrial inner membrane"/>
    <property type="evidence" value="ECO:0007669"/>
    <property type="project" value="UniProtKB-SubCell"/>
</dbReference>
<evidence type="ECO:0000256" key="1">
    <source>
        <dbReference type="ARBA" id="ARBA00004273"/>
    </source>
</evidence>
<reference evidence="14" key="1">
    <citation type="submission" date="2021-01" db="EMBL/GenBank/DDBJ databases">
        <authorList>
            <person name="Kaushik A."/>
        </authorList>
    </citation>
    <scope>NUCLEOTIDE SEQUENCE</scope>
    <source>
        <strain evidence="14">AG2-2IIIB</strain>
    </source>
</reference>
<feature type="compositionally biased region" description="Polar residues" evidence="12">
    <location>
        <begin position="1359"/>
        <end position="1372"/>
    </location>
</feature>
<feature type="region of interest" description="Disordered" evidence="12">
    <location>
        <begin position="955"/>
        <end position="976"/>
    </location>
</feature>
<feature type="compositionally biased region" description="Low complexity" evidence="12">
    <location>
        <begin position="905"/>
        <end position="921"/>
    </location>
</feature>
<evidence type="ECO:0000256" key="3">
    <source>
        <dbReference type="ARBA" id="ARBA00022692"/>
    </source>
</evidence>
<feature type="compositionally biased region" description="Basic and acidic residues" evidence="12">
    <location>
        <begin position="1163"/>
        <end position="1177"/>
    </location>
</feature>
<keyword evidence="4" id="KW-0999">Mitochondrion inner membrane</keyword>
<feature type="region of interest" description="Disordered" evidence="12">
    <location>
        <begin position="1213"/>
        <end position="1409"/>
    </location>
</feature>
<dbReference type="PANTHER" id="PTHR31961">
    <property type="entry name" value="SENSITIVE TO HIGH EXPRESSION PROTEIN 9, MITOCHONDRIAL"/>
    <property type="match status" value="1"/>
</dbReference>
<evidence type="ECO:0000256" key="12">
    <source>
        <dbReference type="SAM" id="MobiDB-lite"/>
    </source>
</evidence>
<dbReference type="Pfam" id="PF05546">
    <property type="entry name" value="She9_MDM33"/>
    <property type="match status" value="1"/>
</dbReference>